<evidence type="ECO:0000259" key="1">
    <source>
        <dbReference type="SMART" id="SM01252"/>
    </source>
</evidence>
<organism evidence="2 3">
    <name type="scientific">Chitinophaga alhagiae</name>
    <dbReference type="NCBI Taxonomy" id="2203219"/>
    <lineage>
        <taxon>Bacteria</taxon>
        <taxon>Pseudomonadati</taxon>
        <taxon>Bacteroidota</taxon>
        <taxon>Chitinophagia</taxon>
        <taxon>Chitinophagales</taxon>
        <taxon>Chitinophagaceae</taxon>
        <taxon>Chitinophaga</taxon>
    </lineage>
</organism>
<dbReference type="Proteomes" id="UP000246099">
    <property type="component" value="Chromosome"/>
</dbReference>
<evidence type="ECO:0000313" key="3">
    <source>
        <dbReference type="Proteomes" id="UP000246099"/>
    </source>
</evidence>
<gene>
    <name evidence="2" type="ORF">DLD77_04540</name>
</gene>
<dbReference type="EMBL" id="CP029600">
    <property type="protein sequence ID" value="AWO02220.1"/>
    <property type="molecule type" value="Genomic_DNA"/>
</dbReference>
<name>A0ABM6WDQ1_9BACT</name>
<reference evidence="2 3" key="1">
    <citation type="submission" date="2018-05" db="EMBL/GenBank/DDBJ databases">
        <title>Chitinophaga sp. nov., isolated from rhizosphere soil of Alhagi.</title>
        <authorList>
            <person name="Liu Y."/>
        </authorList>
    </citation>
    <scope>NUCLEOTIDE SEQUENCE [LARGE SCALE GENOMIC DNA]</scope>
    <source>
        <strain evidence="2 3">T22</strain>
    </source>
</reference>
<keyword evidence="3" id="KW-1185">Reference proteome</keyword>
<dbReference type="RefSeq" id="WP_119078423.1">
    <property type="nucleotide sequence ID" value="NZ_CP029600.1"/>
</dbReference>
<dbReference type="SMART" id="SM01252">
    <property type="entry name" value="KilA-N"/>
    <property type="match status" value="1"/>
</dbReference>
<dbReference type="InterPro" id="IPR018004">
    <property type="entry name" value="KilA/APSES_HTH"/>
</dbReference>
<protein>
    <recommendedName>
        <fullName evidence="1">KilA/APSES-type HTH DNA-binding domain-containing protein</fullName>
    </recommendedName>
</protein>
<dbReference type="Pfam" id="PF04383">
    <property type="entry name" value="KilA-N"/>
    <property type="match status" value="1"/>
</dbReference>
<accession>A0ABM6WDQ1</accession>
<feature type="domain" description="KilA/APSES-type HTH DNA-binding" evidence="1">
    <location>
        <begin position="13"/>
        <end position="118"/>
    </location>
</feature>
<dbReference type="PROSITE" id="PS00018">
    <property type="entry name" value="EF_HAND_1"/>
    <property type="match status" value="1"/>
</dbReference>
<evidence type="ECO:0000313" key="2">
    <source>
        <dbReference type="EMBL" id="AWO02220.1"/>
    </source>
</evidence>
<proteinExistence type="predicted"/>
<sequence length="134" mass="15620">MARRREITVNNTVICVVDHNNDDYISLTDMVRDMPSSNVIIGNWLRKKDTIEYLGLWEQLYNPDFKLIEFDKFKNAAGTNRFLESLNATLIRKGTEKKERYDLMREAAISQLESLKKAIIDPKTIESPNKRTPQ</sequence>
<dbReference type="InterPro" id="IPR018247">
    <property type="entry name" value="EF_Hand_1_Ca_BS"/>
</dbReference>